<reference evidence="2" key="1">
    <citation type="submission" date="2018-02" db="EMBL/GenBank/DDBJ databases">
        <authorList>
            <person name="Hausmann B."/>
        </authorList>
    </citation>
    <scope>NUCLEOTIDE SEQUENCE [LARGE SCALE GENOMIC DNA]</scope>
    <source>
        <strain evidence="2">Peat soil MAG SbA5</strain>
    </source>
</reference>
<evidence type="ECO:0000313" key="2">
    <source>
        <dbReference type="Proteomes" id="UP000239735"/>
    </source>
</evidence>
<proteinExistence type="predicted"/>
<gene>
    <name evidence="1" type="ORF">SBA5_140034</name>
</gene>
<name>A0A2N9L4D1_9BACT</name>
<sequence length="67" mass="7772">MACGSIGRMWRVRGESVWAYLPVGPLERHFWKGNQGGFWEEVPKNPQERVTAFLWKDIMGKPLLITI</sequence>
<evidence type="ECO:0000313" key="1">
    <source>
        <dbReference type="EMBL" id="SPE18167.1"/>
    </source>
</evidence>
<dbReference type="AlphaFoldDB" id="A0A2N9L4D1"/>
<dbReference type="Proteomes" id="UP000239735">
    <property type="component" value="Unassembled WGS sequence"/>
</dbReference>
<protein>
    <submittedName>
        <fullName evidence="1">Uncharacterized protein</fullName>
    </submittedName>
</protein>
<accession>A0A2N9L4D1</accession>
<organism evidence="1 2">
    <name type="scientific">Candidatus Sulfuritelmatomonas gaucii</name>
    <dbReference type="NCBI Taxonomy" id="2043161"/>
    <lineage>
        <taxon>Bacteria</taxon>
        <taxon>Pseudomonadati</taxon>
        <taxon>Acidobacteriota</taxon>
        <taxon>Terriglobia</taxon>
        <taxon>Terriglobales</taxon>
        <taxon>Acidobacteriaceae</taxon>
        <taxon>Candidatus Sulfuritelmatomonas</taxon>
    </lineage>
</organism>
<dbReference type="EMBL" id="OKRB01000046">
    <property type="protein sequence ID" value="SPE18167.1"/>
    <property type="molecule type" value="Genomic_DNA"/>
</dbReference>